<organism evidence="3 4">
    <name type="scientific">Ophiocordyceps polyrhachis-furcata BCC 54312</name>
    <dbReference type="NCBI Taxonomy" id="1330021"/>
    <lineage>
        <taxon>Eukaryota</taxon>
        <taxon>Fungi</taxon>
        <taxon>Dikarya</taxon>
        <taxon>Ascomycota</taxon>
        <taxon>Pezizomycotina</taxon>
        <taxon>Sordariomycetes</taxon>
        <taxon>Hypocreomycetidae</taxon>
        <taxon>Hypocreales</taxon>
        <taxon>Ophiocordycipitaceae</taxon>
        <taxon>Ophiocordyceps</taxon>
    </lineage>
</organism>
<feature type="region of interest" description="Disordered" evidence="1">
    <location>
        <begin position="21"/>
        <end position="42"/>
    </location>
</feature>
<feature type="chain" id="PRO_5016825821" evidence="2">
    <location>
        <begin position="20"/>
        <end position="240"/>
    </location>
</feature>
<evidence type="ECO:0000256" key="2">
    <source>
        <dbReference type="SAM" id="SignalP"/>
    </source>
</evidence>
<evidence type="ECO:0000313" key="4">
    <source>
        <dbReference type="Proteomes" id="UP000253664"/>
    </source>
</evidence>
<dbReference type="EMBL" id="LKCN02000001">
    <property type="protein sequence ID" value="RCI16769.1"/>
    <property type="molecule type" value="Genomic_DNA"/>
</dbReference>
<sequence>MHFLGQLFPLLLLLTPGRAEESCEGSSSPTSSPSSSSSSSSSLDLVRVLETLGVAKECKAERKECRNATVVAPLLEASFKKFNIGCRQEAACLVGLMMLESVNATFMRNQSPGRPGQGTVNMQMCGFNLKWAKDLEPGTFSDVDSLECFDKGCKDAGKCNQVLDEVLKTDEGNFFSPAWFYHTQCNETEIKTGLRDNVSFCSDYVTKCVGTDGKNEDRLKRNQQAFEAFDVIGKTKCVPL</sequence>
<feature type="signal peptide" evidence="2">
    <location>
        <begin position="1"/>
        <end position="19"/>
    </location>
</feature>
<dbReference type="AlphaFoldDB" id="A0A367LQT0"/>
<feature type="compositionally biased region" description="Low complexity" evidence="1">
    <location>
        <begin position="26"/>
        <end position="42"/>
    </location>
</feature>
<proteinExistence type="predicted"/>
<reference evidence="3 4" key="1">
    <citation type="journal article" date="2015" name="BMC Genomics">
        <title>Insights from the genome of Ophiocordyceps polyrhachis-furcata to pathogenicity and host specificity in insect fungi.</title>
        <authorList>
            <person name="Wichadakul D."/>
            <person name="Kobmoo N."/>
            <person name="Ingsriswang S."/>
            <person name="Tangphatsornruang S."/>
            <person name="Chantasingh D."/>
            <person name="Luangsa-ard J.J."/>
            <person name="Eurwilaichitr L."/>
        </authorList>
    </citation>
    <scope>NUCLEOTIDE SEQUENCE [LARGE SCALE GENOMIC DNA]</scope>
    <source>
        <strain evidence="3 4">BCC 54312</strain>
    </source>
</reference>
<protein>
    <submittedName>
        <fullName evidence="3">Uncharacterized protein</fullName>
    </submittedName>
</protein>
<dbReference type="Proteomes" id="UP000253664">
    <property type="component" value="Unassembled WGS sequence"/>
</dbReference>
<keyword evidence="4" id="KW-1185">Reference proteome</keyword>
<evidence type="ECO:0000313" key="3">
    <source>
        <dbReference type="EMBL" id="RCI16769.1"/>
    </source>
</evidence>
<comment type="caution">
    <text evidence="3">The sequence shown here is derived from an EMBL/GenBank/DDBJ whole genome shotgun (WGS) entry which is preliminary data.</text>
</comment>
<dbReference type="OrthoDB" id="2349272at2759"/>
<name>A0A367LQT0_9HYPO</name>
<keyword evidence="2" id="KW-0732">Signal</keyword>
<accession>A0A367LQT0</accession>
<gene>
    <name evidence="3" type="ORF">L249_1713</name>
</gene>
<evidence type="ECO:0000256" key="1">
    <source>
        <dbReference type="SAM" id="MobiDB-lite"/>
    </source>
</evidence>